<keyword evidence="5 14" id="KW-0138">CF(0)</keyword>
<keyword evidence="4 14" id="KW-1003">Cell membrane</keyword>
<dbReference type="GO" id="GO:0046961">
    <property type="term" value="F:proton-transporting ATPase activity, rotational mechanism"/>
    <property type="evidence" value="ECO:0007669"/>
    <property type="project" value="TreeGrafter"/>
</dbReference>
<keyword evidence="8 14" id="KW-1133">Transmembrane helix</keyword>
<dbReference type="GO" id="GO:0005886">
    <property type="term" value="C:plasma membrane"/>
    <property type="evidence" value="ECO:0007669"/>
    <property type="project" value="UniProtKB-SubCell"/>
</dbReference>
<evidence type="ECO:0000256" key="8">
    <source>
        <dbReference type="ARBA" id="ARBA00022989"/>
    </source>
</evidence>
<dbReference type="Gene3D" id="1.20.5.620">
    <property type="entry name" value="F1F0 ATP synthase subunit B, membrane domain"/>
    <property type="match status" value="1"/>
</dbReference>
<dbReference type="SUPFAM" id="SSF81573">
    <property type="entry name" value="F1F0 ATP synthase subunit B, membrane domain"/>
    <property type="match status" value="1"/>
</dbReference>
<evidence type="ECO:0000256" key="6">
    <source>
        <dbReference type="ARBA" id="ARBA00022692"/>
    </source>
</evidence>
<evidence type="ECO:0000256" key="2">
    <source>
        <dbReference type="ARBA" id="ARBA00005513"/>
    </source>
</evidence>
<evidence type="ECO:0000313" key="17">
    <source>
        <dbReference type="EMBL" id="OYN86603.1"/>
    </source>
</evidence>
<keyword evidence="9 14" id="KW-0406">Ion transport</keyword>
<proteinExistence type="inferred from homology"/>
<keyword evidence="7 14" id="KW-0375">Hydrogen ion transport</keyword>
<dbReference type="InterPro" id="IPR050059">
    <property type="entry name" value="ATP_synthase_B_chain"/>
</dbReference>
<evidence type="ECO:0000313" key="20">
    <source>
        <dbReference type="Proteomes" id="UP000216533"/>
    </source>
</evidence>
<evidence type="ECO:0000256" key="13">
    <source>
        <dbReference type="ARBA" id="ARBA00025830"/>
    </source>
</evidence>
<dbReference type="GO" id="GO:0046933">
    <property type="term" value="F:proton-transporting ATP synthase activity, rotational mechanism"/>
    <property type="evidence" value="ECO:0007669"/>
    <property type="project" value="UniProtKB-UniRule"/>
</dbReference>
<reference evidence="19 20" key="1">
    <citation type="submission" date="2017-07" db="EMBL/GenBank/DDBJ databases">
        <title>Draft whole genome sequences of clinical Proprionibacteriaceae strains.</title>
        <authorList>
            <person name="Bernier A.-M."/>
            <person name="Bernard K."/>
            <person name="Domingo M.-C."/>
        </authorList>
    </citation>
    <scope>NUCLEOTIDE SEQUENCE [LARGE SCALE GENOMIC DNA]</scope>
    <source>
        <strain evidence="18 19">NML 150081</strain>
        <strain evidence="17 20">NML 160184</strain>
    </source>
</reference>
<dbReference type="InterPro" id="IPR002146">
    <property type="entry name" value="ATP_synth_b/b'su_bac/chlpt"/>
</dbReference>
<keyword evidence="6 14" id="KW-0812">Transmembrane</keyword>
<accession>A0A255EEQ2</accession>
<keyword evidence="10 14" id="KW-0472">Membrane</keyword>
<dbReference type="PANTHER" id="PTHR33445:SF1">
    <property type="entry name" value="ATP SYNTHASE SUBUNIT B"/>
    <property type="match status" value="1"/>
</dbReference>
<dbReference type="OrthoDB" id="5243563at2"/>
<feature type="transmembrane region" description="Helical" evidence="14">
    <location>
        <begin position="20"/>
        <end position="39"/>
    </location>
</feature>
<accession>A0A255ES51</accession>
<keyword evidence="11 14" id="KW-0066">ATP synthesis</keyword>
<protein>
    <recommendedName>
        <fullName evidence="14">ATP synthase subunit b</fullName>
    </recommendedName>
    <alternativeName>
        <fullName evidence="14">ATP synthase F(0) sector subunit b</fullName>
    </alternativeName>
    <alternativeName>
        <fullName evidence="14">ATPase subunit I</fullName>
    </alternativeName>
    <alternativeName>
        <fullName evidence="14">F-type ATPase subunit b</fullName>
        <shortName evidence="14">F-ATPase subunit b</shortName>
    </alternativeName>
</protein>
<comment type="function">
    <text evidence="14">Component of the F(0) channel, it forms part of the peripheral stalk, linking F(1) to F(0).</text>
</comment>
<evidence type="ECO:0000256" key="16">
    <source>
        <dbReference type="SAM" id="Coils"/>
    </source>
</evidence>
<evidence type="ECO:0000256" key="4">
    <source>
        <dbReference type="ARBA" id="ARBA00022475"/>
    </source>
</evidence>
<comment type="subcellular location">
    <subcellularLocation>
        <location evidence="1 14">Cell membrane</location>
        <topology evidence="1 14">Single-pass membrane protein</topology>
    </subcellularLocation>
</comment>
<dbReference type="InterPro" id="IPR005864">
    <property type="entry name" value="ATP_synth_F0_bsu_bac"/>
</dbReference>
<evidence type="ECO:0000256" key="9">
    <source>
        <dbReference type="ARBA" id="ARBA00023065"/>
    </source>
</evidence>
<keyword evidence="19" id="KW-1185">Reference proteome</keyword>
<evidence type="ECO:0000313" key="18">
    <source>
        <dbReference type="EMBL" id="OYN90953.1"/>
    </source>
</evidence>
<sequence>MIPMEGGPLGPLLPHDLTEFIVGIVLFIIIFVVILKVVAPRFEAMYAARTEAIEGGLEKAETAQKEAEEALAKYNEQLSHAREEAARIREEAKNQGAQILSEMREQANQEYARIIASGQTQIEAERQQAAVSLRNEIGGMATTLAGRIVGETLDDDERARRTVDRFLADLESQGATQA</sequence>
<evidence type="ECO:0000256" key="5">
    <source>
        <dbReference type="ARBA" id="ARBA00022547"/>
    </source>
</evidence>
<evidence type="ECO:0000256" key="14">
    <source>
        <dbReference type="HAMAP-Rule" id="MF_01398"/>
    </source>
</evidence>
<dbReference type="AlphaFoldDB" id="A0A255ES51"/>
<organism evidence="18 19">
    <name type="scientific">Parenemella sanctibonifatiensis</name>
    <dbReference type="NCBI Taxonomy" id="2016505"/>
    <lineage>
        <taxon>Bacteria</taxon>
        <taxon>Bacillati</taxon>
        <taxon>Actinomycetota</taxon>
        <taxon>Actinomycetes</taxon>
        <taxon>Propionibacteriales</taxon>
        <taxon>Propionibacteriaceae</taxon>
        <taxon>Parenemella</taxon>
    </lineage>
</organism>
<comment type="similarity">
    <text evidence="2 14 15">Belongs to the ATPase B chain family.</text>
</comment>
<dbReference type="Proteomes" id="UP000216300">
    <property type="component" value="Unassembled WGS sequence"/>
</dbReference>
<evidence type="ECO:0000256" key="10">
    <source>
        <dbReference type="ARBA" id="ARBA00023136"/>
    </source>
</evidence>
<evidence type="ECO:0000256" key="7">
    <source>
        <dbReference type="ARBA" id="ARBA00022781"/>
    </source>
</evidence>
<dbReference type="EMBL" id="NMVJ01000006">
    <property type="protein sequence ID" value="OYN90953.1"/>
    <property type="molecule type" value="Genomic_DNA"/>
</dbReference>
<dbReference type="EMBL" id="NMVI01000018">
    <property type="protein sequence ID" value="OYN86603.1"/>
    <property type="molecule type" value="Genomic_DNA"/>
</dbReference>
<dbReference type="Pfam" id="PF00430">
    <property type="entry name" value="ATP-synt_B"/>
    <property type="match status" value="1"/>
</dbReference>
<evidence type="ECO:0000256" key="1">
    <source>
        <dbReference type="ARBA" id="ARBA00004162"/>
    </source>
</evidence>
<evidence type="ECO:0000256" key="11">
    <source>
        <dbReference type="ARBA" id="ARBA00023310"/>
    </source>
</evidence>
<keyword evidence="16" id="KW-0175">Coiled coil</keyword>
<evidence type="ECO:0000256" key="3">
    <source>
        <dbReference type="ARBA" id="ARBA00022448"/>
    </source>
</evidence>
<feature type="coiled-coil region" evidence="16">
    <location>
        <begin position="53"/>
        <end position="98"/>
    </location>
</feature>
<dbReference type="GO" id="GO:0045259">
    <property type="term" value="C:proton-transporting ATP synthase complex"/>
    <property type="evidence" value="ECO:0007669"/>
    <property type="project" value="UniProtKB-KW"/>
</dbReference>
<comment type="caution">
    <text evidence="18">The sequence shown here is derived from an EMBL/GenBank/DDBJ whole genome shotgun (WGS) entry which is preliminary data.</text>
</comment>
<dbReference type="Proteomes" id="UP000216533">
    <property type="component" value="Unassembled WGS sequence"/>
</dbReference>
<keyword evidence="3 14" id="KW-0813">Transport</keyword>
<dbReference type="NCBIfam" id="NF004412">
    <property type="entry name" value="PRK05759.1-3"/>
    <property type="match status" value="1"/>
</dbReference>
<comment type="subunit">
    <text evidence="13 14">F-type ATPases have 2 components, F(1) - the catalytic core - and F(0) - the membrane proton channel. F(1) has five subunits: alpha(3), beta(3), gamma(1), delta(1), epsilon(1). F(0) has three main subunits: a(1), b(2) and c(10-14). The alpha and beta chains form an alternating ring which encloses part of the gamma chain. F(1) is attached to F(0) by a central stalk formed by the gamma and epsilon chains, while a peripheral stalk is formed by the delta and b chains.</text>
</comment>
<name>A0A255ES51_9ACTN</name>
<dbReference type="NCBIfam" id="TIGR01144">
    <property type="entry name" value="ATP_synt_b"/>
    <property type="match status" value="1"/>
</dbReference>
<gene>
    <name evidence="14" type="primary">atpF</name>
    <name evidence="18" type="ORF">CGZ91_05600</name>
    <name evidence="17" type="ORF">CGZ92_09755</name>
</gene>
<dbReference type="CDD" id="cd06503">
    <property type="entry name" value="ATP-synt_Fo_b"/>
    <property type="match status" value="1"/>
</dbReference>
<dbReference type="HAMAP" id="MF_01398">
    <property type="entry name" value="ATP_synth_b_bprime"/>
    <property type="match status" value="1"/>
</dbReference>
<dbReference type="InterPro" id="IPR028987">
    <property type="entry name" value="ATP_synth_B-like_membr_sf"/>
</dbReference>
<evidence type="ECO:0000256" key="12">
    <source>
        <dbReference type="ARBA" id="ARBA00025198"/>
    </source>
</evidence>
<dbReference type="PANTHER" id="PTHR33445">
    <property type="entry name" value="ATP SYNTHASE SUBUNIT B', CHLOROPLASTIC"/>
    <property type="match status" value="1"/>
</dbReference>
<evidence type="ECO:0000256" key="15">
    <source>
        <dbReference type="RuleBase" id="RU003848"/>
    </source>
</evidence>
<evidence type="ECO:0000313" key="19">
    <source>
        <dbReference type="Proteomes" id="UP000216300"/>
    </source>
</evidence>
<comment type="function">
    <text evidence="12 14">F(1)F(0) ATP synthase produces ATP from ADP in the presence of a proton or sodium gradient. F-type ATPases consist of two structural domains, F(1) containing the extramembraneous catalytic core and F(0) containing the membrane proton channel, linked together by a central stalk and a peripheral stalk. During catalysis, ATP synthesis in the catalytic domain of F(1) is coupled via a rotary mechanism of the central stalk subunits to proton translocation.</text>
</comment>